<organism evidence="1 2">
    <name type="scientific">Jeotgalibacillus terrae</name>
    <dbReference type="NCBI Taxonomy" id="587735"/>
    <lineage>
        <taxon>Bacteria</taxon>
        <taxon>Bacillati</taxon>
        <taxon>Bacillota</taxon>
        <taxon>Bacilli</taxon>
        <taxon>Bacillales</taxon>
        <taxon>Caryophanaceae</taxon>
        <taxon>Jeotgalibacillus</taxon>
    </lineage>
</organism>
<dbReference type="EMBL" id="JBHUPG010000023">
    <property type="protein sequence ID" value="MFD2912819.1"/>
    <property type="molecule type" value="Genomic_DNA"/>
</dbReference>
<dbReference type="Pfam" id="PF10978">
    <property type="entry name" value="DUF2785"/>
    <property type="match status" value="1"/>
</dbReference>
<name>A0ABW5ZIM3_9BACL</name>
<evidence type="ECO:0000313" key="2">
    <source>
        <dbReference type="Proteomes" id="UP001597561"/>
    </source>
</evidence>
<proteinExistence type="predicted"/>
<gene>
    <name evidence="1" type="ORF">ACFS5P_13100</name>
</gene>
<protein>
    <submittedName>
        <fullName evidence="1">DUF2785 domain-containing protein</fullName>
    </submittedName>
</protein>
<sequence length="276" mass="31719">MELKAELEKLHNEAFEQSDDQKLQLLLDEMVRQIGSIDPYLRDELIYPAFVKLITNEKLTAPQCKHLMEVCADQLFYKIGEDQSDSVFTRSFSALVVAVLISYDSTAAILSEEDFKQAFLKSHTYLRNEKDTRGFVEEKGWAHSIAHGADLLGACVSHPMFESEDIGEVLITLQACLFKKATFIDDEDERLALVIESLIVKYMDDKTIRNWLSKVVASLDSVFEREGFSNQYFRTKFNVLNFLKTLYFRLDVQGGTALSKDYIAENLHRFHQQVYG</sequence>
<dbReference type="RefSeq" id="WP_204730914.1">
    <property type="nucleotide sequence ID" value="NZ_JAFBDK010000029.1"/>
</dbReference>
<comment type="caution">
    <text evidence="1">The sequence shown here is derived from an EMBL/GenBank/DDBJ whole genome shotgun (WGS) entry which is preliminary data.</text>
</comment>
<accession>A0ABW5ZIM3</accession>
<dbReference type="Proteomes" id="UP001597561">
    <property type="component" value="Unassembled WGS sequence"/>
</dbReference>
<keyword evidence="2" id="KW-1185">Reference proteome</keyword>
<dbReference type="InterPro" id="IPR021247">
    <property type="entry name" value="DUF2785"/>
</dbReference>
<evidence type="ECO:0000313" key="1">
    <source>
        <dbReference type="EMBL" id="MFD2912819.1"/>
    </source>
</evidence>
<reference evidence="2" key="1">
    <citation type="journal article" date="2019" name="Int. J. Syst. Evol. Microbiol.">
        <title>The Global Catalogue of Microorganisms (GCM) 10K type strain sequencing project: providing services to taxonomists for standard genome sequencing and annotation.</title>
        <authorList>
            <consortium name="The Broad Institute Genomics Platform"/>
            <consortium name="The Broad Institute Genome Sequencing Center for Infectious Disease"/>
            <person name="Wu L."/>
            <person name="Ma J."/>
        </authorList>
    </citation>
    <scope>NUCLEOTIDE SEQUENCE [LARGE SCALE GENOMIC DNA]</scope>
    <source>
        <strain evidence="2">KCTC 13528</strain>
    </source>
</reference>